<feature type="region of interest" description="Disordered" evidence="2">
    <location>
        <begin position="710"/>
        <end position="757"/>
    </location>
</feature>
<name>A0A239FCT1_EKHLU</name>
<feature type="domain" description="LTD" evidence="4">
    <location>
        <begin position="333"/>
        <end position="442"/>
    </location>
</feature>
<evidence type="ECO:0000256" key="3">
    <source>
        <dbReference type="SAM" id="SignalP"/>
    </source>
</evidence>
<dbReference type="Pfam" id="PF13205">
    <property type="entry name" value="Big_5"/>
    <property type="match status" value="1"/>
</dbReference>
<dbReference type="InterPro" id="IPR032812">
    <property type="entry name" value="SbsA_Ig"/>
</dbReference>
<accession>A0A239FCT1</accession>
<dbReference type="RefSeq" id="WP_089355366.1">
    <property type="nucleotide sequence ID" value="NZ_FZPD01000001.1"/>
</dbReference>
<dbReference type="OrthoDB" id="9758406at2"/>
<feature type="domain" description="LTD" evidence="4">
    <location>
        <begin position="845"/>
        <end position="960"/>
    </location>
</feature>
<evidence type="ECO:0000256" key="1">
    <source>
        <dbReference type="ARBA" id="ARBA00022729"/>
    </source>
</evidence>
<organism evidence="5 6">
    <name type="scientific">Ekhidna lutea</name>
    <dbReference type="NCBI Taxonomy" id="447679"/>
    <lineage>
        <taxon>Bacteria</taxon>
        <taxon>Pseudomonadati</taxon>
        <taxon>Bacteroidota</taxon>
        <taxon>Cytophagia</taxon>
        <taxon>Cytophagales</taxon>
        <taxon>Reichenbachiellaceae</taxon>
        <taxon>Ekhidna</taxon>
    </lineage>
</organism>
<dbReference type="PROSITE" id="PS51841">
    <property type="entry name" value="LTD"/>
    <property type="match status" value="4"/>
</dbReference>
<dbReference type="Gene3D" id="2.60.40.4070">
    <property type="match status" value="1"/>
</dbReference>
<evidence type="ECO:0000259" key="4">
    <source>
        <dbReference type="PROSITE" id="PS51841"/>
    </source>
</evidence>
<reference evidence="5 6" key="1">
    <citation type="submission" date="2017-06" db="EMBL/GenBank/DDBJ databases">
        <authorList>
            <person name="Kim H.J."/>
            <person name="Triplett B.A."/>
        </authorList>
    </citation>
    <scope>NUCLEOTIDE SEQUENCE [LARGE SCALE GENOMIC DNA]</scope>
    <source>
        <strain evidence="5 6">DSM 19307</strain>
    </source>
</reference>
<dbReference type="EMBL" id="FZPD01000001">
    <property type="protein sequence ID" value="SNS54726.1"/>
    <property type="molecule type" value="Genomic_DNA"/>
</dbReference>
<feature type="chain" id="PRO_5013325962" evidence="3">
    <location>
        <begin position="19"/>
        <end position="1642"/>
    </location>
</feature>
<proteinExistence type="predicted"/>
<dbReference type="Pfam" id="PF00932">
    <property type="entry name" value="LTD"/>
    <property type="match status" value="5"/>
</dbReference>
<protein>
    <submittedName>
        <fullName evidence="5">Lamin Tail Domain</fullName>
    </submittedName>
</protein>
<feature type="domain" description="LTD" evidence="4">
    <location>
        <begin position="1351"/>
        <end position="1459"/>
    </location>
</feature>
<evidence type="ECO:0000313" key="6">
    <source>
        <dbReference type="Proteomes" id="UP000198393"/>
    </source>
</evidence>
<dbReference type="Gene3D" id="2.60.40.1220">
    <property type="match status" value="5"/>
</dbReference>
<feature type="domain" description="LTD" evidence="4">
    <location>
        <begin position="586"/>
        <end position="707"/>
    </location>
</feature>
<dbReference type="InterPro" id="IPR001322">
    <property type="entry name" value="Lamin_tail_dom"/>
</dbReference>
<feature type="signal peptide" evidence="3">
    <location>
        <begin position="1"/>
        <end position="18"/>
    </location>
</feature>
<feature type="compositionally biased region" description="Polar residues" evidence="2">
    <location>
        <begin position="483"/>
        <end position="493"/>
    </location>
</feature>
<gene>
    <name evidence="5" type="ORF">SAMN05421640_0612</name>
</gene>
<dbReference type="InterPro" id="IPR036415">
    <property type="entry name" value="Lamin_tail_dom_sf"/>
</dbReference>
<sequence length="1642" mass="177654">MRGLLLLISLGVTFLIKAQVTDDFSDGDFTATPTWSGTSSFGVDDPYEIVEADNQLRSQNLDMGSGTRVTYLSTSDALDLSSSTAEWALRFRLDFNQPGSESTNSNNTSRVYLMSNSADLSGDLNGYYIELRYPDSDINEVRLHRQDGSSSTELTLSGTIQPLTSKAFVDVLVTRSEVGLWELEVNSVSQGAVTDNTYSTSSHFGVQVRYTANTRDNGFYFDDFATTVTPVADTDPPIIQSVTAISDTQIDIQFNENVDETTAQTTNNYSLDGGLNVSNALRDGSDNSIVHLTIDAMTNGITYALTVNNVEDESGNVIVINSQETYEYLVIEEATEFDLVINEFMAAPGTSSGVPNAEFVELYNRSTKFITLENWTLSDVSGPSSVFLSDTLRPGDYLILTATGNGSLFDSYGDVLEVSGFPTLNNSGDSIIIANASATVIHEIAYTNSSSGVSTELINPNGPDYSANNYGTSTDPDGGTPGAQNSIFDDTPDTTAPSISSISVISATELEVTFDETLEETSAETAANYTVDGGITVNTAARDESDNALVHLTVGTLPSGEIRTLTVNGVEDLSGNPTSNATIDFEYIETEIAVVNDVVINEFLAAPSSSSTIPNAEYIEVFNRSDKFIDLNGWTLSDAAGSSAAFGTFILRPDSFLILTETDNGSLFTSYGDVLEVNNFPSLNNGGDSIILSNASATIIHETAYTSSSSGISTELINPNGPDYSANNYGTSTDPDGGTPGEQNSIFDDTPDTTPPSINSINVVSATELDVTFNEPLDETTAEATGNYSIEGGITITTASLDETNNELVHLTVGALPSGETRTLTVNGVEDLSGNATNNTTIEFEYIETETAAVNDVVINEFMPDPTPSKGLPEAEFIELYNRSDKNLNLLGWTLDGSTLGHYVLKPNQYVFAVDDSSIGLFEEFENVIEVQSLSLSNGEDEIILQDSAGIVIHTISYRESSGGISIELINPNGPCLSDNSYSFSIDPTGGTPGEINSIFDDSPDTINPTIQSYNFSTNLIVNFSEVMNAESLKAGTYNASEDLTISQIKAEGDFPTSVEIFFNEEIETGIVYNMTIAGVKDCSGNQIEEATIQFGVGRNPEFNELIITEIMFDPDPQIGLPNREFIEIYNSTSEILTTQGLELVDESGIISLPTFMLNPDEYHVLTTNSGVSEFANNAVGVSNFPTLSNTGEQVILKSGSELIFSFTYDPDWHDDDKADGGYSLEMLDLENQCGEENNWSSSLDINGGTPGAVNSRTASVPDNFAPSILTAVALDEDSVHLRFDEKLNPSSQVTTAIQIDPNIEVEKIYFLPFFPKSLFIKLSSNLVENRSYNLDLSGVSDCSGNVIQDGTIEIALPVSARADEIQLSEILFNPRSNGVDFVELYNSSNKYISLKGWRIGSMDRGEFIDEEVISEKELVIEPDSYLVLTTDSETLLSNYPKGDKSRFIELSALPSYPNEEGVVAIMDDEDTIGEVFEYHEDYHYNLLESVDGVSLERVSFSESVSNSDNWRSASSIEGFATPGYANSQTFSSEAPSGKVSASPEVFIPGNNGSGRDYTTINYSFDQAGKFANVRIYDRTGRLVKDLAEGVLLSTQGFLRWDGDTNSGEIARMGYYLIIFEIYDSSGNSEVIKETVVVGRDF</sequence>
<evidence type="ECO:0000256" key="2">
    <source>
        <dbReference type="SAM" id="MobiDB-lite"/>
    </source>
</evidence>
<keyword evidence="6" id="KW-1185">Reference proteome</keyword>
<dbReference type="Proteomes" id="UP000198393">
    <property type="component" value="Unassembled WGS sequence"/>
</dbReference>
<dbReference type="Gene3D" id="2.60.40.1260">
    <property type="entry name" value="Lamin Tail domain"/>
    <property type="match status" value="1"/>
</dbReference>
<evidence type="ECO:0000313" key="5">
    <source>
        <dbReference type="EMBL" id="SNS54726.1"/>
    </source>
</evidence>
<feature type="region of interest" description="Disordered" evidence="2">
    <location>
        <begin position="455"/>
        <end position="493"/>
    </location>
</feature>
<keyword evidence="1 3" id="KW-0732">Signal</keyword>
<dbReference type="SUPFAM" id="SSF74853">
    <property type="entry name" value="Lamin A/C globular tail domain"/>
    <property type="match status" value="4"/>
</dbReference>
<dbReference type="InterPro" id="IPR014755">
    <property type="entry name" value="Cu-Rt/internalin_Ig-like"/>
</dbReference>